<feature type="region of interest" description="Disordered" evidence="20">
    <location>
        <begin position="345"/>
        <end position="365"/>
    </location>
</feature>
<dbReference type="SUPFAM" id="SSF56752">
    <property type="entry name" value="D-aminoacid aminotransferase-like PLP-dependent enzymes"/>
    <property type="match status" value="1"/>
</dbReference>
<dbReference type="AlphaFoldDB" id="A0A1H7M6H3"/>
<dbReference type="InterPro" id="IPR018300">
    <property type="entry name" value="Aminotrans_IV_CS"/>
</dbReference>
<dbReference type="Gene3D" id="3.20.10.10">
    <property type="entry name" value="D-amino Acid Aminotransferase, subunit A, domain 2"/>
    <property type="match status" value="1"/>
</dbReference>
<reference evidence="22" key="1">
    <citation type="submission" date="2016-10" db="EMBL/GenBank/DDBJ databases">
        <authorList>
            <person name="Varghese N."/>
            <person name="Submissions S."/>
        </authorList>
    </citation>
    <scope>NUCLEOTIDE SEQUENCE [LARGE SCALE GENOMIC DNA]</scope>
    <source>
        <strain evidence="22">JS21-1</strain>
    </source>
</reference>
<dbReference type="PIRSF" id="PIRSF006468">
    <property type="entry name" value="BCAT1"/>
    <property type="match status" value="1"/>
</dbReference>
<comment type="cofactor">
    <cofactor evidence="1 17">
        <name>pyridoxal 5'-phosphate</name>
        <dbReference type="ChEBI" id="CHEBI:597326"/>
    </cofactor>
</comment>
<dbReference type="UniPathway" id="UPA00048">
    <property type="reaction ID" value="UER00073"/>
</dbReference>
<dbReference type="GO" id="GO:0009097">
    <property type="term" value="P:isoleucine biosynthetic process"/>
    <property type="evidence" value="ECO:0007669"/>
    <property type="project" value="UniProtKB-UniPathway"/>
</dbReference>
<evidence type="ECO:0000256" key="10">
    <source>
        <dbReference type="ARBA" id="ARBA00022898"/>
    </source>
</evidence>
<dbReference type="PROSITE" id="PS00770">
    <property type="entry name" value="AA_TRANSFER_CLASS_4"/>
    <property type="match status" value="1"/>
</dbReference>
<keyword evidence="11 18" id="KW-0100">Branched-chain amino acid biosynthesis</keyword>
<dbReference type="GO" id="GO:0052656">
    <property type="term" value="F:L-isoleucine-2-oxoglutarate transaminase activity"/>
    <property type="evidence" value="ECO:0007669"/>
    <property type="project" value="RHEA"/>
</dbReference>
<comment type="catalytic activity">
    <reaction evidence="14 18">
        <text>L-leucine + 2-oxoglutarate = 4-methyl-2-oxopentanoate + L-glutamate</text>
        <dbReference type="Rhea" id="RHEA:18321"/>
        <dbReference type="ChEBI" id="CHEBI:16810"/>
        <dbReference type="ChEBI" id="CHEBI:17865"/>
        <dbReference type="ChEBI" id="CHEBI:29985"/>
        <dbReference type="ChEBI" id="CHEBI:57427"/>
        <dbReference type="EC" id="2.6.1.42"/>
    </reaction>
</comment>
<dbReference type="PANTHER" id="PTHR11825:SF44">
    <property type="entry name" value="BRANCHED-CHAIN-AMINO-ACID AMINOTRANSFERASE"/>
    <property type="match status" value="1"/>
</dbReference>
<evidence type="ECO:0000256" key="8">
    <source>
        <dbReference type="ARBA" id="ARBA00022605"/>
    </source>
</evidence>
<evidence type="ECO:0000256" key="16">
    <source>
        <dbReference type="RuleBase" id="RU004106"/>
    </source>
</evidence>
<dbReference type="RefSeq" id="WP_093004656.1">
    <property type="nucleotide sequence ID" value="NZ_FNZZ01000002.1"/>
</dbReference>
<evidence type="ECO:0000256" key="13">
    <source>
        <dbReference type="ARBA" id="ARBA00048798"/>
    </source>
</evidence>
<dbReference type="CDD" id="cd01557">
    <property type="entry name" value="BCAT_beta_family"/>
    <property type="match status" value="1"/>
</dbReference>
<organism evidence="21 22">
    <name type="scientific">Sphingomonas palmae</name>
    <dbReference type="NCBI Taxonomy" id="1855283"/>
    <lineage>
        <taxon>Bacteria</taxon>
        <taxon>Pseudomonadati</taxon>
        <taxon>Pseudomonadota</taxon>
        <taxon>Alphaproteobacteria</taxon>
        <taxon>Sphingomonadales</taxon>
        <taxon>Sphingomonadaceae</taxon>
        <taxon>Sphingomonas</taxon>
    </lineage>
</organism>
<evidence type="ECO:0000256" key="14">
    <source>
        <dbReference type="ARBA" id="ARBA00049229"/>
    </source>
</evidence>
<evidence type="ECO:0000256" key="3">
    <source>
        <dbReference type="ARBA" id="ARBA00004824"/>
    </source>
</evidence>
<dbReference type="Proteomes" id="UP000199214">
    <property type="component" value="Unassembled WGS sequence"/>
</dbReference>
<name>A0A1H7M6H3_9SPHN</name>
<accession>A0A1H7M6H3</accession>
<evidence type="ECO:0000256" key="17">
    <source>
        <dbReference type="RuleBase" id="RU004516"/>
    </source>
</evidence>
<evidence type="ECO:0000256" key="9">
    <source>
        <dbReference type="ARBA" id="ARBA00022679"/>
    </source>
</evidence>
<evidence type="ECO:0000256" key="20">
    <source>
        <dbReference type="SAM" id="MobiDB-lite"/>
    </source>
</evidence>
<proteinExistence type="inferred from homology"/>
<dbReference type="PANTHER" id="PTHR11825">
    <property type="entry name" value="SUBGROUP IIII AMINOTRANSFERASE"/>
    <property type="match status" value="1"/>
</dbReference>
<dbReference type="GO" id="GO:0052654">
    <property type="term" value="F:L-leucine-2-oxoglutarate transaminase activity"/>
    <property type="evidence" value="ECO:0007669"/>
    <property type="project" value="RHEA"/>
</dbReference>
<evidence type="ECO:0000256" key="2">
    <source>
        <dbReference type="ARBA" id="ARBA00003109"/>
    </source>
</evidence>
<evidence type="ECO:0000256" key="4">
    <source>
        <dbReference type="ARBA" id="ARBA00004931"/>
    </source>
</evidence>
<dbReference type="Gene3D" id="3.30.470.10">
    <property type="match status" value="1"/>
</dbReference>
<dbReference type="Pfam" id="PF01063">
    <property type="entry name" value="Aminotran_4"/>
    <property type="match status" value="1"/>
</dbReference>
<dbReference type="GO" id="GO:0009099">
    <property type="term" value="P:L-valine biosynthetic process"/>
    <property type="evidence" value="ECO:0007669"/>
    <property type="project" value="UniProtKB-UniPathway"/>
</dbReference>
<evidence type="ECO:0000256" key="12">
    <source>
        <dbReference type="ARBA" id="ARBA00048212"/>
    </source>
</evidence>
<keyword evidence="8 18" id="KW-0028">Amino-acid biosynthesis</keyword>
<keyword evidence="9 18" id="KW-0808">Transferase</keyword>
<sequence length="365" mass="39707">MDRFSISPNPVPTSPEQRAALTLDPRFGTVFTDHMVTLRWRAEDGWHDGRVEALAAIPFHPGNAAFHYGQQIFEGLKVFRGSDGDALLFRPRENARRMQRSAARLAMQCPPEDVFIEALEQLVLADAGWIPEGDGSLYLRPFIVADEVFLGMRAAARYLFCVIASPVGPYFSGGNRAIDVWVSETFSRAARGGTGAAKCGGNYAASLVAQVEAVERGCDQVVFLDAAESRWIEELGGMNIFFVMRDGEVITPPLGTILPGVTRDSVMTLASAAGHRVVQRRYSLEQWRSDAESGRLVETFVCGTAATIVPIGHVHHGAGRFAIATGACGPLTAKLRTDLQGIQRGRAADPHGWRHPLRLPASAVR</sequence>
<protein>
    <recommendedName>
        <fullName evidence="18">Branched-chain-amino-acid aminotransferase</fullName>
        <ecNumber evidence="18">2.6.1.42</ecNumber>
    </recommendedName>
</protein>
<comment type="catalytic activity">
    <reaction evidence="13 18">
        <text>L-isoleucine + 2-oxoglutarate = (S)-3-methyl-2-oxopentanoate + L-glutamate</text>
        <dbReference type="Rhea" id="RHEA:24801"/>
        <dbReference type="ChEBI" id="CHEBI:16810"/>
        <dbReference type="ChEBI" id="CHEBI:29985"/>
        <dbReference type="ChEBI" id="CHEBI:35146"/>
        <dbReference type="ChEBI" id="CHEBI:58045"/>
        <dbReference type="EC" id="2.6.1.42"/>
    </reaction>
</comment>
<comment type="pathway">
    <text evidence="3 19">Amino-acid biosynthesis; L-isoleucine biosynthesis; L-isoleucine from 2-oxobutanoate: step 4/4.</text>
</comment>
<dbReference type="InterPro" id="IPR033939">
    <property type="entry name" value="BCAT_family"/>
</dbReference>
<dbReference type="EMBL" id="FNZZ01000002">
    <property type="protein sequence ID" value="SEL06699.1"/>
    <property type="molecule type" value="Genomic_DNA"/>
</dbReference>
<dbReference type="GO" id="GO:0052655">
    <property type="term" value="F:L-valine-2-oxoglutarate transaminase activity"/>
    <property type="evidence" value="ECO:0007669"/>
    <property type="project" value="RHEA"/>
</dbReference>
<comment type="pathway">
    <text evidence="5 19">Amino-acid biosynthesis; L-leucine biosynthesis; L-leucine from 3-methyl-2-oxobutanoate: step 4/4.</text>
</comment>
<dbReference type="OrthoDB" id="9804984at2"/>
<evidence type="ECO:0000313" key="22">
    <source>
        <dbReference type="Proteomes" id="UP000199214"/>
    </source>
</evidence>
<dbReference type="STRING" id="1855283.SAMN05216382_1394"/>
<keyword evidence="22" id="KW-1185">Reference proteome</keyword>
<evidence type="ECO:0000256" key="1">
    <source>
        <dbReference type="ARBA" id="ARBA00001933"/>
    </source>
</evidence>
<evidence type="ECO:0000256" key="5">
    <source>
        <dbReference type="ARBA" id="ARBA00005072"/>
    </source>
</evidence>
<evidence type="ECO:0000256" key="18">
    <source>
        <dbReference type="RuleBase" id="RU004517"/>
    </source>
</evidence>
<dbReference type="NCBIfam" id="TIGR01123">
    <property type="entry name" value="ilvE_II"/>
    <property type="match status" value="1"/>
</dbReference>
<dbReference type="InterPro" id="IPR043132">
    <property type="entry name" value="BCAT-like_C"/>
</dbReference>
<keyword evidence="10 17" id="KW-0663">Pyridoxal phosphate</keyword>
<dbReference type="UniPathway" id="UPA00047">
    <property type="reaction ID" value="UER00058"/>
</dbReference>
<comment type="pathway">
    <text evidence="4 19">Amino-acid biosynthesis; L-valine biosynthesis; L-valine from pyruvate: step 4/4.</text>
</comment>
<dbReference type="NCBIfam" id="NF009897">
    <property type="entry name" value="PRK13357.1"/>
    <property type="match status" value="1"/>
</dbReference>
<evidence type="ECO:0000256" key="11">
    <source>
        <dbReference type="ARBA" id="ARBA00023304"/>
    </source>
</evidence>
<comment type="catalytic activity">
    <reaction evidence="12 18">
        <text>L-valine + 2-oxoglutarate = 3-methyl-2-oxobutanoate + L-glutamate</text>
        <dbReference type="Rhea" id="RHEA:24813"/>
        <dbReference type="ChEBI" id="CHEBI:11851"/>
        <dbReference type="ChEBI" id="CHEBI:16810"/>
        <dbReference type="ChEBI" id="CHEBI:29985"/>
        <dbReference type="ChEBI" id="CHEBI:57762"/>
        <dbReference type="EC" id="2.6.1.42"/>
    </reaction>
</comment>
<evidence type="ECO:0000256" key="19">
    <source>
        <dbReference type="RuleBase" id="RU004519"/>
    </source>
</evidence>
<dbReference type="EC" id="2.6.1.42" evidence="18"/>
<evidence type="ECO:0000256" key="7">
    <source>
        <dbReference type="ARBA" id="ARBA00022576"/>
    </source>
</evidence>
<evidence type="ECO:0000256" key="15">
    <source>
        <dbReference type="PIRSR" id="PIRSR006468-1"/>
    </source>
</evidence>
<dbReference type="InterPro" id="IPR036038">
    <property type="entry name" value="Aminotransferase-like"/>
</dbReference>
<gene>
    <name evidence="21" type="ORF">SAMN05216382_1394</name>
</gene>
<dbReference type="UniPathway" id="UPA00049">
    <property type="reaction ID" value="UER00062"/>
</dbReference>
<dbReference type="InterPro" id="IPR001544">
    <property type="entry name" value="Aminotrans_IV"/>
</dbReference>
<evidence type="ECO:0000256" key="6">
    <source>
        <dbReference type="ARBA" id="ARBA00009320"/>
    </source>
</evidence>
<dbReference type="InterPro" id="IPR005786">
    <property type="entry name" value="B_amino_transII"/>
</dbReference>
<keyword evidence="7 18" id="KW-0032">Aminotransferase</keyword>
<evidence type="ECO:0000313" key="21">
    <source>
        <dbReference type="EMBL" id="SEL06699.1"/>
    </source>
</evidence>
<comment type="similarity">
    <text evidence="6 16">Belongs to the class-IV pyridoxal-phosphate-dependent aminotransferase family.</text>
</comment>
<comment type="function">
    <text evidence="2">Acts on leucine, isoleucine and valine.</text>
</comment>
<dbReference type="InterPro" id="IPR043131">
    <property type="entry name" value="BCAT-like_N"/>
</dbReference>
<dbReference type="GO" id="GO:0009098">
    <property type="term" value="P:L-leucine biosynthetic process"/>
    <property type="evidence" value="ECO:0007669"/>
    <property type="project" value="UniProtKB-UniPathway"/>
</dbReference>
<feature type="modified residue" description="N6-(pyridoxal phosphate)lysine" evidence="15">
    <location>
        <position position="198"/>
    </location>
</feature>